<dbReference type="SUPFAM" id="SSF49584">
    <property type="entry name" value="Periplasmic chaperone C-domain"/>
    <property type="match status" value="1"/>
</dbReference>
<dbReference type="InterPro" id="IPR050643">
    <property type="entry name" value="Periplasmic_pilus_chap"/>
</dbReference>
<evidence type="ECO:0000256" key="1">
    <source>
        <dbReference type="ARBA" id="ARBA00004418"/>
    </source>
</evidence>
<evidence type="ECO:0000256" key="5">
    <source>
        <dbReference type="ARBA" id="ARBA00023186"/>
    </source>
</evidence>
<dbReference type="InterPro" id="IPR001829">
    <property type="entry name" value="Pili_assmbl_chaperone_bac"/>
</dbReference>
<dbReference type="PRINTS" id="PR00969">
    <property type="entry name" value="CHAPERONPILI"/>
</dbReference>
<evidence type="ECO:0000256" key="8">
    <source>
        <dbReference type="SAM" id="SignalP"/>
    </source>
</evidence>
<comment type="subcellular location">
    <subcellularLocation>
        <location evidence="1 7">Periplasm</location>
    </subcellularLocation>
</comment>
<comment type="similarity">
    <text evidence="2 7">Belongs to the periplasmic pilus chaperone family.</text>
</comment>
<keyword evidence="3 8" id="KW-0732">Signal</keyword>
<dbReference type="PANTHER" id="PTHR30251:SF9">
    <property type="entry name" value="CHAPERONE PROTEIN CAF1M"/>
    <property type="match status" value="1"/>
</dbReference>
<dbReference type="PANTHER" id="PTHR30251">
    <property type="entry name" value="PILUS ASSEMBLY CHAPERONE"/>
    <property type="match status" value="1"/>
</dbReference>
<proteinExistence type="inferred from homology"/>
<geneLocation type="plasmid" evidence="11">
    <name>pHNBS17e</name>
</geneLocation>
<evidence type="ECO:0000259" key="9">
    <source>
        <dbReference type="Pfam" id="PF00345"/>
    </source>
</evidence>
<protein>
    <submittedName>
        <fullName evidence="11">Pilus assembly protein</fullName>
    </submittedName>
</protein>
<dbReference type="Gene3D" id="2.60.40.10">
    <property type="entry name" value="Immunoglobulins"/>
    <property type="match status" value="2"/>
</dbReference>
<feature type="chain" id="PRO_5041086000" evidence="8">
    <location>
        <begin position="21"/>
        <end position="251"/>
    </location>
</feature>
<accession>A0A411KX91</accession>
<dbReference type="GO" id="GO:0030288">
    <property type="term" value="C:outer membrane-bounded periplasmic space"/>
    <property type="evidence" value="ECO:0007669"/>
    <property type="project" value="InterPro"/>
</dbReference>
<sequence>MNRCGLLIVMWGLLGFPLHSAVADTKIDTTSKTFILHLGATRVIYDLSGNGSTLSVVNEQDYPMLVQSEVLTEDRKGKAPFVVTPPLFRLDGFQSSRLRIVRTGGAFPEDRESLQWLCVKGIPPTSGDKWAENKDGNKANDRVSLQMNFSVNSCIKLIIRPSAVKGHPEDVAENVIWQKAGRKLKGTNPTPFYINLSELSIGENKVKPHHYIAPFSTYEYDIPMNANGNIYWKVITDYGGDSKQFETKLKN</sequence>
<dbReference type="Pfam" id="PF02753">
    <property type="entry name" value="PapD_C"/>
    <property type="match status" value="1"/>
</dbReference>
<dbReference type="AlphaFoldDB" id="A0A411KX91"/>
<evidence type="ECO:0000259" key="10">
    <source>
        <dbReference type="Pfam" id="PF02753"/>
    </source>
</evidence>
<dbReference type="InterPro" id="IPR018046">
    <property type="entry name" value="Pili_assmbl_chaperone_CS"/>
</dbReference>
<dbReference type="InterPro" id="IPR016147">
    <property type="entry name" value="Pili_assmbl_chaperone_N"/>
</dbReference>
<keyword evidence="4" id="KW-0574">Periplasm</keyword>
<dbReference type="GO" id="GO:0071555">
    <property type="term" value="P:cell wall organization"/>
    <property type="evidence" value="ECO:0007669"/>
    <property type="project" value="InterPro"/>
</dbReference>
<dbReference type="PROSITE" id="PS00635">
    <property type="entry name" value="PILI_CHAPERONE"/>
    <property type="match status" value="1"/>
</dbReference>
<dbReference type="Pfam" id="PF00345">
    <property type="entry name" value="PapD_N"/>
    <property type="match status" value="1"/>
</dbReference>
<feature type="domain" description="Pili assembly chaperone C-terminal" evidence="10">
    <location>
        <begin position="187"/>
        <end position="242"/>
    </location>
</feature>
<dbReference type="InterPro" id="IPR016148">
    <property type="entry name" value="Pili_assmbl_chaperone_C"/>
</dbReference>
<evidence type="ECO:0000256" key="2">
    <source>
        <dbReference type="ARBA" id="ARBA00007399"/>
    </source>
</evidence>
<dbReference type="InterPro" id="IPR008962">
    <property type="entry name" value="PapD-like_sf"/>
</dbReference>
<dbReference type="InterPro" id="IPR013783">
    <property type="entry name" value="Ig-like_fold"/>
</dbReference>
<evidence type="ECO:0000256" key="4">
    <source>
        <dbReference type="ARBA" id="ARBA00022764"/>
    </source>
</evidence>
<keyword evidence="11" id="KW-0614">Plasmid</keyword>
<reference evidence="11" key="1">
    <citation type="submission" date="2019-01" db="EMBL/GenBank/DDBJ databases">
        <title>Complete sequence of plasmid pHNBS17e.</title>
        <authorList>
            <person name="Liu J.H."/>
            <person name="Huang X.Y."/>
            <person name="Lv L.C."/>
        </authorList>
    </citation>
    <scope>NUCLEOTIDE SEQUENCE</scope>
    <source>
        <strain evidence="11">6BS17eCTX</strain>
        <plasmid evidence="11">pHNBS17e</plasmid>
    </source>
</reference>
<feature type="signal peptide" evidence="8">
    <location>
        <begin position="1"/>
        <end position="20"/>
    </location>
</feature>
<evidence type="ECO:0000256" key="7">
    <source>
        <dbReference type="RuleBase" id="RU003918"/>
    </source>
</evidence>
<dbReference type="EMBL" id="MK416152">
    <property type="protein sequence ID" value="QBC89119.1"/>
    <property type="molecule type" value="Genomic_DNA"/>
</dbReference>
<feature type="domain" description="Pili assembly chaperone N-terminal" evidence="9">
    <location>
        <begin position="36"/>
        <end position="164"/>
    </location>
</feature>
<evidence type="ECO:0000313" key="11">
    <source>
        <dbReference type="EMBL" id="QBC89119.1"/>
    </source>
</evidence>
<evidence type="ECO:0000256" key="6">
    <source>
        <dbReference type="ARBA" id="ARBA00023319"/>
    </source>
</evidence>
<organism evidence="11">
    <name type="scientific">Escherichia coli</name>
    <dbReference type="NCBI Taxonomy" id="562"/>
    <lineage>
        <taxon>Bacteria</taxon>
        <taxon>Pseudomonadati</taxon>
        <taxon>Pseudomonadota</taxon>
        <taxon>Gammaproteobacteria</taxon>
        <taxon>Enterobacterales</taxon>
        <taxon>Enterobacteriaceae</taxon>
        <taxon>Escherichia</taxon>
    </lineage>
</organism>
<keyword evidence="5 7" id="KW-0143">Chaperone</keyword>
<dbReference type="RefSeq" id="WP_097436634.1">
    <property type="nucleotide sequence ID" value="NZ_JACYGC010000011.1"/>
</dbReference>
<evidence type="ECO:0000256" key="3">
    <source>
        <dbReference type="ARBA" id="ARBA00022729"/>
    </source>
</evidence>
<name>A0A411KX91_ECOLX</name>
<dbReference type="SUPFAM" id="SSF49354">
    <property type="entry name" value="PapD-like"/>
    <property type="match status" value="1"/>
</dbReference>
<dbReference type="InterPro" id="IPR036316">
    <property type="entry name" value="Pili_assmbl_chap_C_dom_sf"/>
</dbReference>
<keyword evidence="6" id="KW-0393">Immunoglobulin domain</keyword>